<gene>
    <name evidence="1" type="ORF">CY34DRAFT_799753</name>
</gene>
<dbReference type="Proteomes" id="UP000054485">
    <property type="component" value="Unassembled WGS sequence"/>
</dbReference>
<evidence type="ECO:0000313" key="2">
    <source>
        <dbReference type="Proteomes" id="UP000054485"/>
    </source>
</evidence>
<organism evidence="1 2">
    <name type="scientific">Suillus luteus UH-Slu-Lm8-n1</name>
    <dbReference type="NCBI Taxonomy" id="930992"/>
    <lineage>
        <taxon>Eukaryota</taxon>
        <taxon>Fungi</taxon>
        <taxon>Dikarya</taxon>
        <taxon>Basidiomycota</taxon>
        <taxon>Agaricomycotina</taxon>
        <taxon>Agaricomycetes</taxon>
        <taxon>Agaricomycetidae</taxon>
        <taxon>Boletales</taxon>
        <taxon>Suillineae</taxon>
        <taxon>Suillaceae</taxon>
        <taxon>Suillus</taxon>
    </lineage>
</organism>
<reference evidence="1 2" key="1">
    <citation type="submission" date="2014-04" db="EMBL/GenBank/DDBJ databases">
        <authorList>
            <consortium name="DOE Joint Genome Institute"/>
            <person name="Kuo A."/>
            <person name="Ruytinx J."/>
            <person name="Rineau F."/>
            <person name="Colpaert J."/>
            <person name="Kohler A."/>
            <person name="Nagy L.G."/>
            <person name="Floudas D."/>
            <person name="Copeland A."/>
            <person name="Barry K.W."/>
            <person name="Cichocki N."/>
            <person name="Veneault-Fourrey C."/>
            <person name="LaButti K."/>
            <person name="Lindquist E.A."/>
            <person name="Lipzen A."/>
            <person name="Lundell T."/>
            <person name="Morin E."/>
            <person name="Murat C."/>
            <person name="Sun H."/>
            <person name="Tunlid A."/>
            <person name="Henrissat B."/>
            <person name="Grigoriev I.V."/>
            <person name="Hibbett D.S."/>
            <person name="Martin F."/>
            <person name="Nordberg H.P."/>
            <person name="Cantor M.N."/>
            <person name="Hua S.X."/>
        </authorList>
    </citation>
    <scope>NUCLEOTIDE SEQUENCE [LARGE SCALE GENOMIC DNA]</scope>
    <source>
        <strain evidence="1 2">UH-Slu-Lm8-n1</strain>
    </source>
</reference>
<dbReference type="AlphaFoldDB" id="A0A0D0BMK2"/>
<reference evidence="2" key="2">
    <citation type="submission" date="2015-01" db="EMBL/GenBank/DDBJ databases">
        <title>Evolutionary Origins and Diversification of the Mycorrhizal Mutualists.</title>
        <authorList>
            <consortium name="DOE Joint Genome Institute"/>
            <consortium name="Mycorrhizal Genomics Consortium"/>
            <person name="Kohler A."/>
            <person name="Kuo A."/>
            <person name="Nagy L.G."/>
            <person name="Floudas D."/>
            <person name="Copeland A."/>
            <person name="Barry K.W."/>
            <person name="Cichocki N."/>
            <person name="Veneault-Fourrey C."/>
            <person name="LaButti K."/>
            <person name="Lindquist E.A."/>
            <person name="Lipzen A."/>
            <person name="Lundell T."/>
            <person name="Morin E."/>
            <person name="Murat C."/>
            <person name="Riley R."/>
            <person name="Ohm R."/>
            <person name="Sun H."/>
            <person name="Tunlid A."/>
            <person name="Henrissat B."/>
            <person name="Grigoriev I.V."/>
            <person name="Hibbett D.S."/>
            <person name="Martin F."/>
        </authorList>
    </citation>
    <scope>NUCLEOTIDE SEQUENCE [LARGE SCALE GENOMIC DNA]</scope>
    <source>
        <strain evidence="2">UH-Slu-Lm8-n1</strain>
    </source>
</reference>
<accession>A0A0D0BMK2</accession>
<dbReference type="EMBL" id="KN835151">
    <property type="protein sequence ID" value="KIK47057.1"/>
    <property type="molecule type" value="Genomic_DNA"/>
</dbReference>
<dbReference type="InParanoid" id="A0A0D0BMK2"/>
<evidence type="ECO:0000313" key="1">
    <source>
        <dbReference type="EMBL" id="KIK47057.1"/>
    </source>
</evidence>
<protein>
    <submittedName>
        <fullName evidence="1">Unplaced genomic scaffold CY34scaffold_20, whole genome shotgun sequence</fullName>
    </submittedName>
</protein>
<proteinExistence type="predicted"/>
<sequence>MTVDKNPTDIFAIRATSRSRATSLIVTLLPDEVERQRAQSIRALLRLHFNRCISQCCTVLHFLSCSPILMGLPSCCRASS</sequence>
<keyword evidence="2" id="KW-1185">Reference proteome</keyword>
<dbReference type="HOGENOM" id="CLU_2591366_0_0_1"/>
<name>A0A0D0BMK2_9AGAM</name>